<evidence type="ECO:0000313" key="1">
    <source>
        <dbReference type="EMBL" id="RYC70186.1"/>
    </source>
</evidence>
<dbReference type="Proteomes" id="UP000290407">
    <property type="component" value="Unassembled WGS sequence"/>
</dbReference>
<dbReference type="AlphaFoldDB" id="A0A4Q2ULS0"/>
<keyword evidence="2" id="KW-1185">Reference proteome</keyword>
<dbReference type="RefSeq" id="WP_129601395.1">
    <property type="nucleotide sequence ID" value="NZ_SBLB01000002.1"/>
</dbReference>
<name>A0A4Q2ULS0_9BACT</name>
<proteinExistence type="predicted"/>
<reference evidence="1 2" key="1">
    <citation type="submission" date="2019-01" db="EMBL/GenBank/DDBJ databases">
        <title>Spirosoma flava sp. nov., a propanil-degrading bacterium isolated from herbicide-contaminated soil.</title>
        <authorList>
            <person name="Zhang L."/>
            <person name="Jiang J.-D."/>
        </authorList>
    </citation>
    <scope>NUCLEOTIDE SEQUENCE [LARGE SCALE GENOMIC DNA]</scope>
    <source>
        <strain evidence="1 2">TY50</strain>
    </source>
</reference>
<comment type="caution">
    <text evidence="1">The sequence shown here is derived from an EMBL/GenBank/DDBJ whole genome shotgun (WGS) entry which is preliminary data.</text>
</comment>
<protein>
    <submittedName>
        <fullName evidence="1">Uncharacterized protein</fullName>
    </submittedName>
</protein>
<accession>A0A4Q2ULS0</accession>
<dbReference type="EMBL" id="SBLB01000002">
    <property type="protein sequence ID" value="RYC70186.1"/>
    <property type="molecule type" value="Genomic_DNA"/>
</dbReference>
<organism evidence="1 2">
    <name type="scientific">Spirosoma sordidisoli</name>
    <dbReference type="NCBI Taxonomy" id="2502893"/>
    <lineage>
        <taxon>Bacteria</taxon>
        <taxon>Pseudomonadati</taxon>
        <taxon>Bacteroidota</taxon>
        <taxon>Cytophagia</taxon>
        <taxon>Cytophagales</taxon>
        <taxon>Cytophagaceae</taxon>
        <taxon>Spirosoma</taxon>
    </lineage>
</organism>
<gene>
    <name evidence="1" type="ORF">EQG79_09980</name>
</gene>
<evidence type="ECO:0000313" key="2">
    <source>
        <dbReference type="Proteomes" id="UP000290407"/>
    </source>
</evidence>
<sequence length="387" mass="44556">MDHTIDFLSPRLEGKRFDDHTLPVNILEDFSALEELIFELSKKIYLEENPHRKRVPKGFNDEVSLKLAGVGEGSAIPRLVLVYTLAYSSFFTEFFPKSEQYSVTNLESVKYLEKARDRVIELISNAQSGEKNKDILDQKYLNYFNRIGKNLQDGETMAFPKAVGGSAVLDKEIRKKILLSRKENIEYSDYISVNAYITEFDKKQNSFTLDIGGNNVVCNINEDYYEIVHQVFNEYEKNTQVAIKATGIYNQQDRLIRVENIESMDILDPFDVKVRIAQLVNLGENWYNGTGKAPDKVALKQFEEYFSNYFGSDLPLPSIFPTIEGNIQLEWTNSDRAIILELDLDNFLANLIVTLLKSNSYIEREFFLSTLAGWEELNSLISKINYE</sequence>